<evidence type="ECO:0000313" key="3">
    <source>
        <dbReference type="Proteomes" id="UP001286456"/>
    </source>
</evidence>
<evidence type="ECO:0000313" key="2">
    <source>
        <dbReference type="EMBL" id="KAK3336365.1"/>
    </source>
</evidence>
<dbReference type="AlphaFoldDB" id="A0AAE0MLC4"/>
<dbReference type="PROSITE" id="PS51186">
    <property type="entry name" value="GNAT"/>
    <property type="match status" value="1"/>
</dbReference>
<reference evidence="2" key="1">
    <citation type="journal article" date="2023" name="Mol. Phylogenet. Evol.">
        <title>Genome-scale phylogeny and comparative genomics of the fungal order Sordariales.</title>
        <authorList>
            <person name="Hensen N."/>
            <person name="Bonometti L."/>
            <person name="Westerberg I."/>
            <person name="Brannstrom I.O."/>
            <person name="Guillou S."/>
            <person name="Cros-Aarteil S."/>
            <person name="Calhoun S."/>
            <person name="Haridas S."/>
            <person name="Kuo A."/>
            <person name="Mondo S."/>
            <person name="Pangilinan J."/>
            <person name="Riley R."/>
            <person name="LaButti K."/>
            <person name="Andreopoulos B."/>
            <person name="Lipzen A."/>
            <person name="Chen C."/>
            <person name="Yan M."/>
            <person name="Daum C."/>
            <person name="Ng V."/>
            <person name="Clum A."/>
            <person name="Steindorff A."/>
            <person name="Ohm R.A."/>
            <person name="Martin F."/>
            <person name="Silar P."/>
            <person name="Natvig D.O."/>
            <person name="Lalanne C."/>
            <person name="Gautier V."/>
            <person name="Ament-Velasquez S.L."/>
            <person name="Kruys A."/>
            <person name="Hutchinson M.I."/>
            <person name="Powell A.J."/>
            <person name="Barry K."/>
            <person name="Miller A.N."/>
            <person name="Grigoriev I.V."/>
            <person name="Debuchy R."/>
            <person name="Gladieux P."/>
            <person name="Hiltunen Thoren M."/>
            <person name="Johannesson H."/>
        </authorList>
    </citation>
    <scope>NUCLEOTIDE SEQUENCE</scope>
    <source>
        <strain evidence="2">SMH4131-1</strain>
    </source>
</reference>
<proteinExistence type="predicted"/>
<dbReference type="SUPFAM" id="SSF55729">
    <property type="entry name" value="Acyl-CoA N-acyltransferases (Nat)"/>
    <property type="match status" value="1"/>
</dbReference>
<dbReference type="GO" id="GO:0016747">
    <property type="term" value="F:acyltransferase activity, transferring groups other than amino-acyl groups"/>
    <property type="evidence" value="ECO:0007669"/>
    <property type="project" value="InterPro"/>
</dbReference>
<dbReference type="EMBL" id="JAUEPO010000001">
    <property type="protein sequence ID" value="KAK3336365.1"/>
    <property type="molecule type" value="Genomic_DNA"/>
</dbReference>
<dbReference type="Proteomes" id="UP001286456">
    <property type="component" value="Unassembled WGS sequence"/>
</dbReference>
<dbReference type="Pfam" id="PF00583">
    <property type="entry name" value="Acetyltransf_1"/>
    <property type="match status" value="1"/>
</dbReference>
<evidence type="ECO:0000259" key="1">
    <source>
        <dbReference type="PROSITE" id="PS51186"/>
    </source>
</evidence>
<dbReference type="PANTHER" id="PTHR42791:SF1">
    <property type="entry name" value="N-ACETYLTRANSFERASE DOMAIN-CONTAINING PROTEIN"/>
    <property type="match status" value="1"/>
</dbReference>
<protein>
    <recommendedName>
        <fullName evidence="1">N-acetyltransferase domain-containing protein</fullName>
    </recommendedName>
</protein>
<keyword evidence="3" id="KW-1185">Reference proteome</keyword>
<dbReference type="PANTHER" id="PTHR42791">
    <property type="entry name" value="GNAT FAMILY ACETYLTRANSFERASE"/>
    <property type="match status" value="1"/>
</dbReference>
<gene>
    <name evidence="2" type="ORF">B0T19DRAFT_437140</name>
</gene>
<comment type="caution">
    <text evidence="2">The sequence shown here is derived from an EMBL/GenBank/DDBJ whole genome shotgun (WGS) entry which is preliminary data.</text>
</comment>
<accession>A0AAE0MLC4</accession>
<organism evidence="2 3">
    <name type="scientific">Cercophora scortea</name>
    <dbReference type="NCBI Taxonomy" id="314031"/>
    <lineage>
        <taxon>Eukaryota</taxon>
        <taxon>Fungi</taxon>
        <taxon>Dikarya</taxon>
        <taxon>Ascomycota</taxon>
        <taxon>Pezizomycotina</taxon>
        <taxon>Sordariomycetes</taxon>
        <taxon>Sordariomycetidae</taxon>
        <taxon>Sordariales</taxon>
        <taxon>Lasiosphaeriaceae</taxon>
        <taxon>Cercophora</taxon>
    </lineage>
</organism>
<reference evidence="2" key="2">
    <citation type="submission" date="2023-06" db="EMBL/GenBank/DDBJ databases">
        <authorList>
            <consortium name="Lawrence Berkeley National Laboratory"/>
            <person name="Haridas S."/>
            <person name="Hensen N."/>
            <person name="Bonometti L."/>
            <person name="Westerberg I."/>
            <person name="Brannstrom I.O."/>
            <person name="Guillou S."/>
            <person name="Cros-Aarteil S."/>
            <person name="Calhoun S."/>
            <person name="Kuo A."/>
            <person name="Mondo S."/>
            <person name="Pangilinan J."/>
            <person name="Riley R."/>
            <person name="Labutti K."/>
            <person name="Andreopoulos B."/>
            <person name="Lipzen A."/>
            <person name="Chen C."/>
            <person name="Yanf M."/>
            <person name="Daum C."/>
            <person name="Ng V."/>
            <person name="Clum A."/>
            <person name="Steindorff A."/>
            <person name="Ohm R."/>
            <person name="Martin F."/>
            <person name="Silar P."/>
            <person name="Natvig D."/>
            <person name="Lalanne C."/>
            <person name="Gautier V."/>
            <person name="Ament-Velasquez S.L."/>
            <person name="Kruys A."/>
            <person name="Hutchinson M.I."/>
            <person name="Powell A.J."/>
            <person name="Barry K."/>
            <person name="Miller A.N."/>
            <person name="Grigoriev I.V."/>
            <person name="Debuchy R."/>
            <person name="Gladieux P."/>
            <person name="Thoren M.H."/>
            <person name="Johannesson H."/>
        </authorList>
    </citation>
    <scope>NUCLEOTIDE SEQUENCE</scope>
    <source>
        <strain evidence="2">SMH4131-1</strain>
    </source>
</reference>
<sequence>MAAQQEIRLRLADDGDIDRLIDIHYDCFKQAPFTRYVWRNVANSEMDYKSVMRHYNFRQYFRSESHIIMVAERTTGAGRLVVGYCIWEWATNPDINGGSGIALVQQIRDQQREKEVGFGSITPSWWSVEEIAVDRQFQGLNIARILLGWGLKIADDRNWLVAVMSSPASTGLYEKTGFHYHGGNQPAARREIKVRGESEGCNIFIMKRVPQAGPLVVYYLSTA</sequence>
<dbReference type="InterPro" id="IPR000182">
    <property type="entry name" value="GNAT_dom"/>
</dbReference>
<dbReference type="InterPro" id="IPR016181">
    <property type="entry name" value="Acyl_CoA_acyltransferase"/>
</dbReference>
<dbReference type="Gene3D" id="3.40.630.30">
    <property type="match status" value="1"/>
</dbReference>
<name>A0AAE0MLC4_9PEZI</name>
<dbReference type="InterPro" id="IPR052523">
    <property type="entry name" value="Trichothecene_AcTrans"/>
</dbReference>
<feature type="domain" description="N-acetyltransferase" evidence="1">
    <location>
        <begin position="7"/>
        <end position="210"/>
    </location>
</feature>